<sequence>MKVTNLTIVAGDAVPRVGGVIKAGTGIFVAFLQPVQQMGKNREDCRVLITGNTQLLQNFNEELKTISLLDVTALDSHSLSWLKFEDSLSFKRYKAREHVGYARTSERIHDKLAAIPGQVDPSNRREEDNV</sequence>
<evidence type="ECO:0000313" key="1">
    <source>
        <dbReference type="EMBL" id="KIJ43209.1"/>
    </source>
</evidence>
<evidence type="ECO:0000313" key="2">
    <source>
        <dbReference type="Proteomes" id="UP000054279"/>
    </source>
</evidence>
<protein>
    <submittedName>
        <fullName evidence="1">Uncharacterized protein</fullName>
    </submittedName>
</protein>
<keyword evidence="2" id="KW-1185">Reference proteome</keyword>
<dbReference type="HOGENOM" id="CLU_134588_0_0_1"/>
<accession>A0A0C9V873</accession>
<organism evidence="1 2">
    <name type="scientific">Sphaerobolus stellatus (strain SS14)</name>
    <dbReference type="NCBI Taxonomy" id="990650"/>
    <lineage>
        <taxon>Eukaryota</taxon>
        <taxon>Fungi</taxon>
        <taxon>Dikarya</taxon>
        <taxon>Basidiomycota</taxon>
        <taxon>Agaricomycotina</taxon>
        <taxon>Agaricomycetes</taxon>
        <taxon>Phallomycetidae</taxon>
        <taxon>Geastrales</taxon>
        <taxon>Sphaerobolaceae</taxon>
        <taxon>Sphaerobolus</taxon>
    </lineage>
</organism>
<dbReference type="EMBL" id="KN837124">
    <property type="protein sequence ID" value="KIJ43209.1"/>
    <property type="molecule type" value="Genomic_DNA"/>
</dbReference>
<name>A0A0C9V873_SPHS4</name>
<reference evidence="1 2" key="1">
    <citation type="submission" date="2014-06" db="EMBL/GenBank/DDBJ databases">
        <title>Evolutionary Origins and Diversification of the Mycorrhizal Mutualists.</title>
        <authorList>
            <consortium name="DOE Joint Genome Institute"/>
            <consortium name="Mycorrhizal Genomics Consortium"/>
            <person name="Kohler A."/>
            <person name="Kuo A."/>
            <person name="Nagy L.G."/>
            <person name="Floudas D."/>
            <person name="Copeland A."/>
            <person name="Barry K.W."/>
            <person name="Cichocki N."/>
            <person name="Veneault-Fourrey C."/>
            <person name="LaButti K."/>
            <person name="Lindquist E.A."/>
            <person name="Lipzen A."/>
            <person name="Lundell T."/>
            <person name="Morin E."/>
            <person name="Murat C."/>
            <person name="Riley R."/>
            <person name="Ohm R."/>
            <person name="Sun H."/>
            <person name="Tunlid A."/>
            <person name="Henrissat B."/>
            <person name="Grigoriev I.V."/>
            <person name="Hibbett D.S."/>
            <person name="Martin F."/>
        </authorList>
    </citation>
    <scope>NUCLEOTIDE SEQUENCE [LARGE SCALE GENOMIC DNA]</scope>
    <source>
        <strain evidence="1 2">SS14</strain>
    </source>
</reference>
<proteinExistence type="predicted"/>
<gene>
    <name evidence="1" type="ORF">M422DRAFT_253403</name>
</gene>
<dbReference type="AlphaFoldDB" id="A0A0C9V873"/>
<dbReference type="Proteomes" id="UP000054279">
    <property type="component" value="Unassembled WGS sequence"/>
</dbReference>